<name>A0A4U5TRQ2_9FLAO</name>
<dbReference type="OrthoDB" id="695573at2"/>
<proteinExistence type="predicted"/>
<organism evidence="2 3">
    <name type="scientific">Mesohalobacter halotolerans</name>
    <dbReference type="NCBI Taxonomy" id="1883405"/>
    <lineage>
        <taxon>Bacteria</taxon>
        <taxon>Pseudomonadati</taxon>
        <taxon>Bacteroidota</taxon>
        <taxon>Flavobacteriia</taxon>
        <taxon>Flavobacteriales</taxon>
        <taxon>Flavobacteriaceae</taxon>
        <taxon>Mesohalobacter</taxon>
    </lineage>
</organism>
<comment type="caution">
    <text evidence="2">The sequence shown here is derived from an EMBL/GenBank/DDBJ whole genome shotgun (WGS) entry which is preliminary data.</text>
</comment>
<sequence>MPNSIAIALAWPETRCKQTGAWYDKPAEFLGISKNHYYKVGHSAIVLINPETKQCHYFDFGRYHAPKGYGRVRDEVTDHDLKIYTKADLSDSLELINYQEIIDEIQSKPSCHGNGQLFAGLIQINFEKALRRCKYLQDQDFIEYGPFVLNGTNCSRFVRSVLFNAVSSKFLKLKLTFTRTLSPTPIGIVKNLKSQRKAKLFNKEIETQENIEQCKILTT</sequence>
<dbReference type="EMBL" id="SWMU01000002">
    <property type="protein sequence ID" value="TKS56682.1"/>
    <property type="molecule type" value="Genomic_DNA"/>
</dbReference>
<dbReference type="AlphaFoldDB" id="A0A4U5TRQ2"/>
<evidence type="ECO:0000313" key="2">
    <source>
        <dbReference type="EMBL" id="TKS56682.1"/>
    </source>
</evidence>
<feature type="domain" description="Type VI secretion system effector TseH-like" evidence="1">
    <location>
        <begin position="6"/>
        <end position="168"/>
    </location>
</feature>
<evidence type="ECO:0000259" key="1">
    <source>
        <dbReference type="Pfam" id="PF25218"/>
    </source>
</evidence>
<dbReference type="RefSeq" id="WP_138931784.1">
    <property type="nucleotide sequence ID" value="NZ_SWMU01000002.1"/>
</dbReference>
<dbReference type="InterPro" id="IPR057382">
    <property type="entry name" value="TseH"/>
</dbReference>
<gene>
    <name evidence="2" type="ORF">FCN74_06535</name>
</gene>
<dbReference type="Pfam" id="PF25218">
    <property type="entry name" value="TseH"/>
    <property type="match status" value="1"/>
</dbReference>
<evidence type="ECO:0000313" key="3">
    <source>
        <dbReference type="Proteomes" id="UP000306552"/>
    </source>
</evidence>
<accession>A0A4U5TRQ2</accession>
<keyword evidence="3" id="KW-1185">Reference proteome</keyword>
<dbReference type="Proteomes" id="UP000306552">
    <property type="component" value="Unassembled WGS sequence"/>
</dbReference>
<protein>
    <recommendedName>
        <fullName evidence="1">Type VI secretion system effector TseH-like domain-containing protein</fullName>
    </recommendedName>
</protein>
<reference evidence="2 3" key="1">
    <citation type="submission" date="2019-04" db="EMBL/GenBank/DDBJ databases">
        <title>Psychroflexus halotolerans sp. nov., isolated from a marine solar saltern.</title>
        <authorList>
            <person name="Feng X."/>
        </authorList>
    </citation>
    <scope>NUCLEOTIDE SEQUENCE [LARGE SCALE GENOMIC DNA]</scope>
    <source>
        <strain evidence="2 3">WDS2C27</strain>
    </source>
</reference>